<dbReference type="SMART" id="SM00866">
    <property type="entry name" value="UTRA"/>
    <property type="match status" value="1"/>
</dbReference>
<dbReference type="InterPro" id="IPR000524">
    <property type="entry name" value="Tscrpt_reg_HTH_GntR"/>
</dbReference>
<reference evidence="6" key="3">
    <citation type="submission" date="2021-10" db="EMBL/GenBank/DDBJ databases">
        <title>Collection of gut derived symbiotic bacterial strains cultured from healthy donors.</title>
        <authorList>
            <person name="Lin H."/>
            <person name="Littmann E."/>
            <person name="Kohout C."/>
            <person name="Pamer E.G."/>
        </authorList>
    </citation>
    <scope>NUCLEOTIDE SEQUENCE</scope>
    <source>
        <strain evidence="6">DFI.5.2</strain>
    </source>
</reference>
<dbReference type="EMBL" id="JAJDKQ010000038">
    <property type="protein sequence ID" value="MCB8562990.1"/>
    <property type="molecule type" value="Genomic_DNA"/>
</dbReference>
<dbReference type="InterPro" id="IPR011663">
    <property type="entry name" value="UTRA"/>
</dbReference>
<evidence type="ECO:0000256" key="2">
    <source>
        <dbReference type="ARBA" id="ARBA00023125"/>
    </source>
</evidence>
<reference evidence="7" key="4">
    <citation type="submission" date="2022-06" db="EMBL/GenBank/DDBJ databases">
        <title>Isolation of gut microbiota from human fecal samples.</title>
        <authorList>
            <person name="Pamer E.G."/>
            <person name="Barat B."/>
            <person name="Waligurski E."/>
            <person name="Medina S."/>
            <person name="Paddock L."/>
            <person name="Mostad J."/>
        </authorList>
    </citation>
    <scope>NUCLEOTIDE SEQUENCE</scope>
    <source>
        <strain evidence="7">DFI.6.24</strain>
    </source>
</reference>
<dbReference type="PANTHER" id="PTHR44846">
    <property type="entry name" value="MANNOSYL-D-GLYCERATE TRANSPORT/METABOLISM SYSTEM REPRESSOR MNGR-RELATED"/>
    <property type="match status" value="1"/>
</dbReference>
<gene>
    <name evidence="5" type="ORF">Fi14EGH31_07160</name>
    <name evidence="6" type="ORF">LJD74_13435</name>
    <name evidence="7" type="ORF">NE542_09050</name>
</gene>
<dbReference type="Proteomes" id="UP001197827">
    <property type="component" value="Unassembled WGS sequence"/>
</dbReference>
<accession>A0A7I8E0D0</accession>
<dbReference type="Gene3D" id="3.40.1410.10">
    <property type="entry name" value="Chorismate lyase-like"/>
    <property type="match status" value="1"/>
</dbReference>
<keyword evidence="3" id="KW-0804">Transcription</keyword>
<dbReference type="InterPro" id="IPR036388">
    <property type="entry name" value="WH-like_DNA-bd_sf"/>
</dbReference>
<dbReference type="AlphaFoldDB" id="A0A7I8E0D0"/>
<dbReference type="GO" id="GO:0045892">
    <property type="term" value="P:negative regulation of DNA-templated transcription"/>
    <property type="evidence" value="ECO:0007669"/>
    <property type="project" value="TreeGrafter"/>
</dbReference>
<dbReference type="GeneID" id="70579149"/>
<evidence type="ECO:0000313" key="7">
    <source>
        <dbReference type="EMBL" id="MCQ5061963.1"/>
    </source>
</evidence>
<dbReference type="GO" id="GO:0003700">
    <property type="term" value="F:DNA-binding transcription factor activity"/>
    <property type="evidence" value="ECO:0007669"/>
    <property type="project" value="InterPro"/>
</dbReference>
<evidence type="ECO:0000256" key="3">
    <source>
        <dbReference type="ARBA" id="ARBA00023163"/>
    </source>
</evidence>
<keyword evidence="1" id="KW-0805">Transcription regulation</keyword>
<dbReference type="SMART" id="SM00345">
    <property type="entry name" value="HTH_GNTR"/>
    <property type="match status" value="1"/>
</dbReference>
<evidence type="ECO:0000313" key="5">
    <source>
        <dbReference type="EMBL" id="BCL57004.1"/>
    </source>
</evidence>
<dbReference type="InterPro" id="IPR036390">
    <property type="entry name" value="WH_DNA-bd_sf"/>
</dbReference>
<reference evidence="8" key="2">
    <citation type="submission" date="2020-09" db="EMBL/GenBank/DDBJ databases">
        <title>Complete genome sequencing of Faecalibacillus intestinalis strain 14EGH31.</title>
        <authorList>
            <person name="Sakamoto M."/>
            <person name="Murakami T."/>
            <person name="Mori H."/>
        </authorList>
    </citation>
    <scope>NUCLEOTIDE SEQUENCE [LARGE SCALE GENOMIC DNA]</scope>
    <source>
        <strain evidence="8">14EGH31</strain>
    </source>
</reference>
<organism evidence="5 8">
    <name type="scientific">Faecalibacillus intestinalis</name>
    <dbReference type="NCBI Taxonomy" id="1982626"/>
    <lineage>
        <taxon>Bacteria</taxon>
        <taxon>Bacillati</taxon>
        <taxon>Bacillota</taxon>
        <taxon>Erysipelotrichia</taxon>
        <taxon>Erysipelotrichales</taxon>
        <taxon>Coprobacillaceae</taxon>
        <taxon>Faecalibacillus</taxon>
    </lineage>
</organism>
<reference evidence="5" key="1">
    <citation type="journal article" date="2020" name="Microbiol. Resour. Announc.">
        <title>Complete Genome Sequence of Faecalibacillus intestinalis JCM 34082, Isolated from Feces from a Healthy Japanese Female.</title>
        <authorList>
            <person name="Sakamoto M."/>
            <person name="Ikeyama N."/>
            <person name="Toyoda A."/>
            <person name="Murakami T."/>
            <person name="Mori H."/>
            <person name="Ohkuma M."/>
        </authorList>
    </citation>
    <scope>NUCLEOTIDE SEQUENCE</scope>
    <source>
        <strain evidence="5">14EGH31</strain>
    </source>
</reference>
<evidence type="ECO:0000313" key="6">
    <source>
        <dbReference type="EMBL" id="MCB8562990.1"/>
    </source>
</evidence>
<dbReference type="FunFam" id="1.10.10.10:FF:000079">
    <property type="entry name" value="GntR family transcriptional regulator"/>
    <property type="match status" value="1"/>
</dbReference>
<dbReference type="Proteomes" id="UP000593842">
    <property type="component" value="Chromosome"/>
</dbReference>
<dbReference type="CDD" id="cd07377">
    <property type="entry name" value="WHTH_GntR"/>
    <property type="match status" value="1"/>
</dbReference>
<keyword evidence="2" id="KW-0238">DNA-binding</keyword>
<dbReference type="Gene3D" id="1.10.10.10">
    <property type="entry name" value="Winged helix-like DNA-binding domain superfamily/Winged helix DNA-binding domain"/>
    <property type="match status" value="1"/>
</dbReference>
<dbReference type="PANTHER" id="PTHR44846:SF1">
    <property type="entry name" value="MANNOSYL-D-GLYCERATE TRANSPORT_METABOLISM SYSTEM REPRESSOR MNGR-RELATED"/>
    <property type="match status" value="1"/>
</dbReference>
<dbReference type="EMBL" id="AP024085">
    <property type="protein sequence ID" value="BCL57004.1"/>
    <property type="molecule type" value="Genomic_DNA"/>
</dbReference>
<name>A0A7I8E0D0_9FIRM</name>
<dbReference type="InterPro" id="IPR050679">
    <property type="entry name" value="Bact_HTH_transcr_reg"/>
</dbReference>
<dbReference type="GO" id="GO:0003677">
    <property type="term" value="F:DNA binding"/>
    <property type="evidence" value="ECO:0007669"/>
    <property type="project" value="UniProtKB-KW"/>
</dbReference>
<dbReference type="SUPFAM" id="SSF46785">
    <property type="entry name" value="Winged helix' DNA-binding domain"/>
    <property type="match status" value="1"/>
</dbReference>
<protein>
    <submittedName>
        <fullName evidence="5">GntR family transcriptional regulator</fullName>
    </submittedName>
</protein>
<proteinExistence type="predicted"/>
<evidence type="ECO:0000313" key="8">
    <source>
        <dbReference type="Proteomes" id="UP000593842"/>
    </source>
</evidence>
<dbReference type="RefSeq" id="WP_117347330.1">
    <property type="nucleotide sequence ID" value="NZ_AP024085.1"/>
</dbReference>
<dbReference type="Pfam" id="PF00392">
    <property type="entry name" value="GntR"/>
    <property type="match status" value="1"/>
</dbReference>
<dbReference type="InterPro" id="IPR028978">
    <property type="entry name" value="Chorismate_lyase_/UTRA_dom_sf"/>
</dbReference>
<dbReference type="Pfam" id="PF07702">
    <property type="entry name" value="UTRA"/>
    <property type="match status" value="1"/>
</dbReference>
<sequence>MSKNPKYIKIMSDLESQIKNNELNPGDQIPTEKNLCEMYNASRMTVNKAIMMLCEKRLVERIAGKGSFVKDYRTIKNLQLGSTGSFTEDMISTGKVPGAKLIGYKLVKGKEVPHVRDALKLSDEDFIHYFVRLRTGDNIPIAISYTYLSTHIIPSLDIQVLENSLYKYIKKLGYQIQGIDAQYSAVMPTKKQKELLKVDNIALFKSQHVTFLSDGTPFEYISTYYRGDQYTYSLKTIFKDN</sequence>
<dbReference type="SUPFAM" id="SSF64288">
    <property type="entry name" value="Chorismate lyase-like"/>
    <property type="match status" value="1"/>
</dbReference>
<evidence type="ECO:0000256" key="1">
    <source>
        <dbReference type="ARBA" id="ARBA00023015"/>
    </source>
</evidence>
<dbReference type="EMBL" id="JANGBO010000008">
    <property type="protein sequence ID" value="MCQ5061963.1"/>
    <property type="molecule type" value="Genomic_DNA"/>
</dbReference>
<dbReference type="KEGG" id="fit:Fi14EGH31_07160"/>
<feature type="domain" description="HTH gntR-type" evidence="4">
    <location>
        <begin position="4"/>
        <end position="72"/>
    </location>
</feature>
<dbReference type="PROSITE" id="PS50949">
    <property type="entry name" value="HTH_GNTR"/>
    <property type="match status" value="1"/>
</dbReference>
<evidence type="ECO:0000259" key="4">
    <source>
        <dbReference type="PROSITE" id="PS50949"/>
    </source>
</evidence>
<dbReference type="Proteomes" id="UP001204814">
    <property type="component" value="Unassembled WGS sequence"/>
</dbReference>